<dbReference type="InterPro" id="IPR058653">
    <property type="entry name" value="NfeD2_TM"/>
</dbReference>
<keyword evidence="1" id="KW-0472">Membrane</keyword>
<reference evidence="3" key="1">
    <citation type="journal article" date="2014" name="Int. J. Syst. Evol. Microbiol.">
        <title>Complete genome sequence of Corynebacterium casei LMG S-19264T (=DSM 44701T), isolated from a smear-ripened cheese.</title>
        <authorList>
            <consortium name="US DOE Joint Genome Institute (JGI-PGF)"/>
            <person name="Walter F."/>
            <person name="Albersmeier A."/>
            <person name="Kalinowski J."/>
            <person name="Ruckert C."/>
        </authorList>
    </citation>
    <scope>NUCLEOTIDE SEQUENCE</scope>
    <source>
        <strain evidence="3">CGMCC 1.15178</strain>
    </source>
</reference>
<name>A0A916YX78_9BACL</name>
<keyword evidence="1" id="KW-1133">Transmembrane helix</keyword>
<proteinExistence type="predicted"/>
<dbReference type="AlphaFoldDB" id="A0A916YX78"/>
<dbReference type="RefSeq" id="WP_188992188.1">
    <property type="nucleotide sequence ID" value="NZ_BMHP01000002.1"/>
</dbReference>
<accession>A0A916YX78</accession>
<dbReference type="Gene3D" id="2.40.50.140">
    <property type="entry name" value="Nucleic acid-binding proteins"/>
    <property type="match status" value="1"/>
</dbReference>
<dbReference type="EMBL" id="BMHP01000002">
    <property type="protein sequence ID" value="GGD65269.1"/>
    <property type="molecule type" value="Genomic_DNA"/>
</dbReference>
<evidence type="ECO:0000313" key="3">
    <source>
        <dbReference type="EMBL" id="GGD65269.1"/>
    </source>
</evidence>
<evidence type="ECO:0000256" key="1">
    <source>
        <dbReference type="SAM" id="Phobius"/>
    </source>
</evidence>
<dbReference type="Pfam" id="PF25842">
    <property type="entry name" value="NfeD_TM"/>
    <property type="match status" value="1"/>
</dbReference>
<feature type="domain" description="Membrane protein NfeD2 N-terminal transmembrane" evidence="2">
    <location>
        <begin position="1"/>
        <end position="103"/>
    </location>
</feature>
<comment type="caution">
    <text evidence="3">The sequence shown here is derived from an EMBL/GenBank/DDBJ whole genome shotgun (WGS) entry which is preliminary data.</text>
</comment>
<keyword evidence="1" id="KW-0812">Transmembrane</keyword>
<evidence type="ECO:0000259" key="2">
    <source>
        <dbReference type="Pfam" id="PF25842"/>
    </source>
</evidence>
<sequence>METLFLSCLIGGALFSVVTVIFGDWLSVAFDGALDFLSTEGHPIIQPMSIVGGITVFGGAGLLLHRYSPLSTGMDIAAAAAAAIAASFVVFFLYIKPMQRSENSTGFSLKDLAGSIAEVMVPIPEVGYGEVMLRKGAGVTNQIAASHDGEMIPSGARVVVVEVKDNTLYVSKLDL</sequence>
<reference evidence="3" key="2">
    <citation type="submission" date="2020-09" db="EMBL/GenBank/DDBJ databases">
        <authorList>
            <person name="Sun Q."/>
            <person name="Zhou Y."/>
        </authorList>
    </citation>
    <scope>NUCLEOTIDE SEQUENCE</scope>
    <source>
        <strain evidence="3">CGMCC 1.15178</strain>
    </source>
</reference>
<dbReference type="InterPro" id="IPR012340">
    <property type="entry name" value="NA-bd_OB-fold"/>
</dbReference>
<keyword evidence="4" id="KW-1185">Reference proteome</keyword>
<evidence type="ECO:0000313" key="4">
    <source>
        <dbReference type="Proteomes" id="UP000612456"/>
    </source>
</evidence>
<dbReference type="Proteomes" id="UP000612456">
    <property type="component" value="Unassembled WGS sequence"/>
</dbReference>
<organism evidence="3 4">
    <name type="scientific">Paenibacillus nasutitermitis</name>
    <dbReference type="NCBI Taxonomy" id="1652958"/>
    <lineage>
        <taxon>Bacteria</taxon>
        <taxon>Bacillati</taxon>
        <taxon>Bacillota</taxon>
        <taxon>Bacilli</taxon>
        <taxon>Bacillales</taxon>
        <taxon>Paenibacillaceae</taxon>
        <taxon>Paenibacillus</taxon>
    </lineage>
</organism>
<feature type="transmembrane region" description="Helical" evidence="1">
    <location>
        <begin position="44"/>
        <end position="64"/>
    </location>
</feature>
<protein>
    <recommendedName>
        <fullName evidence="2">Membrane protein NfeD2 N-terminal transmembrane domain-containing protein</fullName>
    </recommendedName>
</protein>
<feature type="transmembrane region" description="Helical" evidence="1">
    <location>
        <begin position="76"/>
        <end position="95"/>
    </location>
</feature>
<gene>
    <name evidence="3" type="ORF">GCM10010911_23810</name>
</gene>